<feature type="domain" description="C2H2-type" evidence="12">
    <location>
        <begin position="507"/>
        <end position="536"/>
    </location>
</feature>
<keyword evidence="14" id="KW-1185">Reference proteome</keyword>
<proteinExistence type="inferred from homology"/>
<dbReference type="RefSeq" id="XP_040617711.1">
    <property type="nucleotide sequence ID" value="XM_040765278.1"/>
</dbReference>
<feature type="region of interest" description="Disordered" evidence="11">
    <location>
        <begin position="528"/>
        <end position="548"/>
    </location>
</feature>
<feature type="compositionally biased region" description="Basic residues" evidence="11">
    <location>
        <begin position="128"/>
        <end position="138"/>
    </location>
</feature>
<keyword evidence="5" id="KW-0862">Zinc</keyword>
<dbReference type="GO" id="GO:0000981">
    <property type="term" value="F:DNA-binding transcription factor activity, RNA polymerase II-specific"/>
    <property type="evidence" value="ECO:0007669"/>
    <property type="project" value="TreeGrafter"/>
</dbReference>
<keyword evidence="4 10" id="KW-0863">Zinc-finger</keyword>
<feature type="region of interest" description="Disordered" evidence="11">
    <location>
        <begin position="326"/>
        <end position="380"/>
    </location>
</feature>
<dbReference type="InterPro" id="IPR051565">
    <property type="entry name" value="Sal_C2H2-zinc-finger"/>
</dbReference>
<feature type="compositionally biased region" description="Low complexity" evidence="11">
    <location>
        <begin position="139"/>
        <end position="168"/>
    </location>
</feature>
<name>A0A0C2IKT7_9PEZI</name>
<dbReference type="PROSITE" id="PS00028">
    <property type="entry name" value="ZINC_FINGER_C2H2_1"/>
    <property type="match status" value="2"/>
</dbReference>
<feature type="compositionally biased region" description="Low complexity" evidence="11">
    <location>
        <begin position="435"/>
        <end position="444"/>
    </location>
</feature>
<evidence type="ECO:0000256" key="7">
    <source>
        <dbReference type="ARBA" id="ARBA00023163"/>
    </source>
</evidence>
<dbReference type="InterPro" id="IPR036236">
    <property type="entry name" value="Znf_C2H2_sf"/>
</dbReference>
<dbReference type="GeneID" id="63680199"/>
<feature type="compositionally biased region" description="Basic residues" evidence="11">
    <location>
        <begin position="100"/>
        <end position="110"/>
    </location>
</feature>
<sequence length="548" mass="58195">MTMAVDSSQQRYLNNFDHMNSYSHHTAAAPHFTNPWTAPSGASQQNAYSSMQQHPSLGGIDSLRQHHQQQQQQQQQQSHQQLPQPHSQQPQHHQLPQPSPHHHQAPHHAQHSPVTQQHPQQQSPSHHQQPHPHPHHHQQQQQQQQHQHSHQQAQAQRTPQAQQQSLQGPPRPPSQQPLPPAPTLHRNGSTSMPPSAPMAYGTAGGMAVSLPQAGAMGGATTTSAGYADSSNLAASYSAPSPIHPTAAYAAAATPYDQMGYAPATTMRGAAPPPPGGAFGLDASAAEVARRFSQDAAAAAAAAAGAHPVDNRRGFQDALEASQGMMSLNSQDTPRPLGYPGATAGGGSAGSNGLARSARGSADSYGFPSTAHSTSSSVSSQSFGGFYTTGGSSIDSNSNISDYSGSDIEGVSSRRHHHMLHGGVPPPPAPHHHGVHGAAAAAAHPGQRHQPPFVGSVPPAPQSMMGQFSSKMTNSAQKKHKCKVCDKRFTRPSSLQTHMYSHTGEKPFRCEVPGCGRNFSVVSNLRRHRKVHKDLTPSEAGSDDHHNSE</sequence>
<dbReference type="EMBL" id="AWTV01000009">
    <property type="protein sequence ID" value="KIH89701.1"/>
    <property type="molecule type" value="Genomic_DNA"/>
</dbReference>
<feature type="region of interest" description="Disordered" evidence="11">
    <location>
        <begin position="393"/>
        <end position="453"/>
    </location>
</feature>
<dbReference type="InterPro" id="IPR013087">
    <property type="entry name" value="Znf_C2H2_type"/>
</dbReference>
<dbReference type="VEuPathDB" id="FungiDB:SPBR_07023"/>
<dbReference type="OrthoDB" id="6077919at2759"/>
<dbReference type="Pfam" id="PF00096">
    <property type="entry name" value="zf-C2H2"/>
    <property type="match status" value="2"/>
</dbReference>
<protein>
    <recommendedName>
        <fullName evidence="12">C2H2-type domain-containing protein</fullName>
    </recommendedName>
</protein>
<feature type="compositionally biased region" description="Low complexity" evidence="11">
    <location>
        <begin position="68"/>
        <end position="96"/>
    </location>
</feature>
<dbReference type="GO" id="GO:0005634">
    <property type="term" value="C:nucleus"/>
    <property type="evidence" value="ECO:0007669"/>
    <property type="project" value="UniProtKB-SubCell"/>
</dbReference>
<keyword evidence="6" id="KW-0805">Transcription regulation</keyword>
<evidence type="ECO:0000256" key="10">
    <source>
        <dbReference type="PROSITE-ProRule" id="PRU00042"/>
    </source>
</evidence>
<dbReference type="SUPFAM" id="SSF57667">
    <property type="entry name" value="beta-beta-alpha zinc fingers"/>
    <property type="match status" value="1"/>
</dbReference>
<dbReference type="Proteomes" id="UP000031575">
    <property type="component" value="Unassembled WGS sequence"/>
</dbReference>
<keyword evidence="7" id="KW-0804">Transcription</keyword>
<comment type="caution">
    <text evidence="13">The sequence shown here is derived from an EMBL/GenBank/DDBJ whole genome shotgun (WGS) entry which is preliminary data.</text>
</comment>
<evidence type="ECO:0000256" key="1">
    <source>
        <dbReference type="ARBA" id="ARBA00004123"/>
    </source>
</evidence>
<evidence type="ECO:0000256" key="11">
    <source>
        <dbReference type="SAM" id="MobiDB-lite"/>
    </source>
</evidence>
<feature type="compositionally biased region" description="Pro residues" evidence="11">
    <location>
        <begin position="169"/>
        <end position="182"/>
    </location>
</feature>
<organism evidence="13 14">
    <name type="scientific">Sporothrix brasiliensis 5110</name>
    <dbReference type="NCBI Taxonomy" id="1398154"/>
    <lineage>
        <taxon>Eukaryota</taxon>
        <taxon>Fungi</taxon>
        <taxon>Dikarya</taxon>
        <taxon>Ascomycota</taxon>
        <taxon>Pezizomycotina</taxon>
        <taxon>Sordariomycetes</taxon>
        <taxon>Sordariomycetidae</taxon>
        <taxon>Ophiostomatales</taxon>
        <taxon>Ophiostomataceae</taxon>
        <taxon>Sporothrix</taxon>
    </lineage>
</organism>
<comment type="similarity">
    <text evidence="9">Belongs to the sal C2H2-type zinc-finger protein family.</text>
</comment>
<dbReference type="PANTHER" id="PTHR23233">
    <property type="entry name" value="SAL-LIKE PROTEIN"/>
    <property type="match status" value="1"/>
</dbReference>
<dbReference type="PROSITE" id="PS50157">
    <property type="entry name" value="ZINC_FINGER_C2H2_2"/>
    <property type="match status" value="2"/>
</dbReference>
<evidence type="ECO:0000313" key="14">
    <source>
        <dbReference type="Proteomes" id="UP000031575"/>
    </source>
</evidence>
<reference evidence="13 14" key="1">
    <citation type="journal article" date="2014" name="BMC Genomics">
        <title>Comparative genomics of the major fungal agents of human and animal Sporotrichosis: Sporothrix schenckii and Sporothrix brasiliensis.</title>
        <authorList>
            <person name="Teixeira M.M."/>
            <person name="de Almeida L.G."/>
            <person name="Kubitschek-Barreira P."/>
            <person name="Alves F.L."/>
            <person name="Kioshima E.S."/>
            <person name="Abadio A.K."/>
            <person name="Fernandes L."/>
            <person name="Derengowski L.S."/>
            <person name="Ferreira K.S."/>
            <person name="Souza R.C."/>
            <person name="Ruiz J.C."/>
            <person name="de Andrade N.C."/>
            <person name="Paes H.C."/>
            <person name="Nicola A.M."/>
            <person name="Albuquerque P."/>
            <person name="Gerber A.L."/>
            <person name="Martins V.P."/>
            <person name="Peconick L.D."/>
            <person name="Neto A.V."/>
            <person name="Chaucanez C.B."/>
            <person name="Silva P.A."/>
            <person name="Cunha O.L."/>
            <person name="de Oliveira F.F."/>
            <person name="dos Santos T.C."/>
            <person name="Barros A.L."/>
            <person name="Soares M.A."/>
            <person name="de Oliveira L.M."/>
            <person name="Marini M.M."/>
            <person name="Villalobos-Duno H."/>
            <person name="Cunha M.M."/>
            <person name="de Hoog S."/>
            <person name="da Silveira J.F."/>
            <person name="Henrissat B."/>
            <person name="Nino-Vega G.A."/>
            <person name="Cisalpino P.S."/>
            <person name="Mora-Montes H.M."/>
            <person name="Almeida S.R."/>
            <person name="Stajich J.E."/>
            <person name="Lopes-Bezerra L.M."/>
            <person name="Vasconcelos A.T."/>
            <person name="Felipe M.S."/>
        </authorList>
    </citation>
    <scope>NUCLEOTIDE SEQUENCE [LARGE SCALE GENOMIC DNA]</scope>
    <source>
        <strain evidence="13 14">5110</strain>
    </source>
</reference>
<evidence type="ECO:0000256" key="4">
    <source>
        <dbReference type="ARBA" id="ARBA00022771"/>
    </source>
</evidence>
<keyword evidence="2" id="KW-0479">Metal-binding</keyword>
<feature type="compositionally biased region" description="Low complexity" evidence="11">
    <location>
        <begin position="350"/>
        <end position="361"/>
    </location>
</feature>
<dbReference type="Gene3D" id="3.30.160.60">
    <property type="entry name" value="Classic Zinc Finger"/>
    <property type="match status" value="2"/>
</dbReference>
<feature type="compositionally biased region" description="Low complexity" evidence="11">
    <location>
        <begin position="111"/>
        <end position="127"/>
    </location>
</feature>
<evidence type="ECO:0000256" key="3">
    <source>
        <dbReference type="ARBA" id="ARBA00022737"/>
    </source>
</evidence>
<evidence type="ECO:0000256" key="6">
    <source>
        <dbReference type="ARBA" id="ARBA00023015"/>
    </source>
</evidence>
<evidence type="ECO:0000313" key="13">
    <source>
        <dbReference type="EMBL" id="KIH89701.1"/>
    </source>
</evidence>
<evidence type="ECO:0000256" key="2">
    <source>
        <dbReference type="ARBA" id="ARBA00022723"/>
    </source>
</evidence>
<feature type="compositionally biased region" description="Polar residues" evidence="11">
    <location>
        <begin position="34"/>
        <end position="55"/>
    </location>
</feature>
<dbReference type="SMART" id="SM00355">
    <property type="entry name" value="ZnF_C2H2"/>
    <property type="match status" value="2"/>
</dbReference>
<feature type="region of interest" description="Disordered" evidence="11">
    <location>
        <begin position="33"/>
        <end position="198"/>
    </location>
</feature>
<evidence type="ECO:0000259" key="12">
    <source>
        <dbReference type="PROSITE" id="PS50157"/>
    </source>
</evidence>
<keyword evidence="8" id="KW-0539">Nucleus</keyword>
<evidence type="ECO:0000256" key="8">
    <source>
        <dbReference type="ARBA" id="ARBA00023242"/>
    </source>
</evidence>
<dbReference type="HOGENOM" id="CLU_036835_0_0_1"/>
<gene>
    <name evidence="13" type="ORF">SPBR_07023</name>
</gene>
<comment type="subcellular location">
    <subcellularLocation>
        <location evidence="1">Nucleus</location>
    </subcellularLocation>
</comment>
<dbReference type="AlphaFoldDB" id="A0A0C2IKT7"/>
<keyword evidence="3" id="KW-0677">Repeat</keyword>
<dbReference type="GO" id="GO:0008270">
    <property type="term" value="F:zinc ion binding"/>
    <property type="evidence" value="ECO:0007669"/>
    <property type="project" value="UniProtKB-KW"/>
</dbReference>
<dbReference type="PANTHER" id="PTHR23233:SF84">
    <property type="entry name" value="FI23031P1"/>
    <property type="match status" value="1"/>
</dbReference>
<dbReference type="FunFam" id="3.30.160.60:FF:001289">
    <property type="entry name" value="Zinc finger protein 574"/>
    <property type="match status" value="1"/>
</dbReference>
<accession>A0A0C2IKT7</accession>
<feature type="compositionally biased region" description="Low complexity" evidence="11">
    <location>
        <begin position="393"/>
        <end position="407"/>
    </location>
</feature>
<dbReference type="GO" id="GO:0000978">
    <property type="term" value="F:RNA polymerase II cis-regulatory region sequence-specific DNA binding"/>
    <property type="evidence" value="ECO:0007669"/>
    <property type="project" value="TreeGrafter"/>
</dbReference>
<dbReference type="FunFam" id="3.30.160.60:FF:000793">
    <property type="entry name" value="C2H2 finger domain protein FlbC"/>
    <property type="match status" value="1"/>
</dbReference>
<evidence type="ECO:0000256" key="5">
    <source>
        <dbReference type="ARBA" id="ARBA00022833"/>
    </source>
</evidence>
<feature type="compositionally biased region" description="Low complexity" evidence="11">
    <location>
        <begin position="368"/>
        <end position="380"/>
    </location>
</feature>
<evidence type="ECO:0000256" key="9">
    <source>
        <dbReference type="ARBA" id="ARBA00038474"/>
    </source>
</evidence>
<feature type="domain" description="C2H2-type" evidence="12">
    <location>
        <begin position="479"/>
        <end position="506"/>
    </location>
</feature>